<feature type="chain" id="PRO_5035854141" evidence="4">
    <location>
        <begin position="23"/>
        <end position="118"/>
    </location>
</feature>
<accession>A0A8S9WY22</accession>
<evidence type="ECO:0000256" key="3">
    <source>
        <dbReference type="ARBA" id="ARBA00023157"/>
    </source>
</evidence>
<evidence type="ECO:0000313" key="5">
    <source>
        <dbReference type="EMBL" id="KAF6201134.1"/>
    </source>
</evidence>
<dbReference type="AlphaFoldDB" id="A0A8S9WY22"/>
<reference evidence="5" key="1">
    <citation type="journal article" date="2021" name="Mol. Ecol. Resour.">
        <title>Apolygus lucorum genome provides insights into omnivorousness and mesophyll feeding.</title>
        <authorList>
            <person name="Liu Y."/>
            <person name="Liu H."/>
            <person name="Wang H."/>
            <person name="Huang T."/>
            <person name="Liu B."/>
            <person name="Yang B."/>
            <person name="Yin L."/>
            <person name="Li B."/>
            <person name="Zhang Y."/>
            <person name="Zhang S."/>
            <person name="Jiang F."/>
            <person name="Zhang X."/>
            <person name="Ren Y."/>
            <person name="Wang B."/>
            <person name="Wang S."/>
            <person name="Lu Y."/>
            <person name="Wu K."/>
            <person name="Fan W."/>
            <person name="Wang G."/>
        </authorList>
    </citation>
    <scope>NUCLEOTIDE SEQUENCE</scope>
    <source>
        <strain evidence="5">12Hb</strain>
    </source>
</reference>
<keyword evidence="3" id="KW-1015">Disulfide bond</keyword>
<dbReference type="InterPro" id="IPR024206">
    <property type="entry name" value="Gurmarin/antimicrobial_peptd"/>
</dbReference>
<keyword evidence="1" id="KW-0929">Antimicrobial</keyword>
<name>A0A8S9WY22_APOLU</name>
<dbReference type="Pfam" id="PF11410">
    <property type="entry name" value="Antifungal_pept"/>
    <property type="match status" value="1"/>
</dbReference>
<keyword evidence="4" id="KW-0732">Signal</keyword>
<organism evidence="5 6">
    <name type="scientific">Apolygus lucorum</name>
    <name type="common">Small green plant bug</name>
    <name type="synonym">Lygocoris lucorum</name>
    <dbReference type="NCBI Taxonomy" id="248454"/>
    <lineage>
        <taxon>Eukaryota</taxon>
        <taxon>Metazoa</taxon>
        <taxon>Ecdysozoa</taxon>
        <taxon>Arthropoda</taxon>
        <taxon>Hexapoda</taxon>
        <taxon>Insecta</taxon>
        <taxon>Pterygota</taxon>
        <taxon>Neoptera</taxon>
        <taxon>Paraneoptera</taxon>
        <taxon>Hemiptera</taxon>
        <taxon>Heteroptera</taxon>
        <taxon>Panheteroptera</taxon>
        <taxon>Cimicomorpha</taxon>
        <taxon>Miridae</taxon>
        <taxon>Mirini</taxon>
        <taxon>Apolygus</taxon>
    </lineage>
</organism>
<evidence type="ECO:0000256" key="4">
    <source>
        <dbReference type="SAM" id="SignalP"/>
    </source>
</evidence>
<evidence type="ECO:0000313" key="6">
    <source>
        <dbReference type="Proteomes" id="UP000466442"/>
    </source>
</evidence>
<feature type="signal peptide" evidence="4">
    <location>
        <begin position="1"/>
        <end position="22"/>
    </location>
</feature>
<evidence type="ECO:0000256" key="1">
    <source>
        <dbReference type="ARBA" id="ARBA00022529"/>
    </source>
</evidence>
<protein>
    <submittedName>
        <fullName evidence="5">Uncharacterized protein</fullName>
    </submittedName>
</protein>
<dbReference type="OrthoDB" id="4865510at2759"/>
<dbReference type="SUPFAM" id="SSF57048">
    <property type="entry name" value="Gurmarin-like"/>
    <property type="match status" value="1"/>
</dbReference>
<sequence>MKFLVFLAVALVAICLIDFAYGDCLSTGEECTYTGSLGNCCSGYCDQDISEDKGVCTFGIVWAFVTNKYMEEGAKNIPNTVRAATRDSKLKLQINLNKYEKGTNFRSDCEIVQFQLGN</sequence>
<dbReference type="InterPro" id="IPR009101">
    <property type="entry name" value="Gurmarin/antifun_pep"/>
</dbReference>
<proteinExistence type="predicted"/>
<dbReference type="EMBL" id="WIXP02000013">
    <property type="protein sequence ID" value="KAF6201134.1"/>
    <property type="molecule type" value="Genomic_DNA"/>
</dbReference>
<comment type="caution">
    <text evidence="5">The sequence shown here is derived from an EMBL/GenBank/DDBJ whole genome shotgun (WGS) entry which is preliminary data.</text>
</comment>
<keyword evidence="6" id="KW-1185">Reference proteome</keyword>
<gene>
    <name evidence="5" type="ORF">GE061_005581</name>
</gene>
<dbReference type="Proteomes" id="UP000466442">
    <property type="component" value="Unassembled WGS sequence"/>
</dbReference>
<keyword evidence="2" id="KW-0960">Knottin</keyword>
<evidence type="ECO:0000256" key="2">
    <source>
        <dbReference type="ARBA" id="ARBA00022854"/>
    </source>
</evidence>